<dbReference type="InterPro" id="IPR012837">
    <property type="entry name" value="NrdG"/>
</dbReference>
<dbReference type="PANTHER" id="PTHR30352:SF2">
    <property type="entry name" value="ANAEROBIC RIBONUCLEOSIDE-TRIPHOSPHATE REDUCTASE-ACTIVATING PROTEIN"/>
    <property type="match status" value="1"/>
</dbReference>
<dbReference type="EC" id="1.97.1.-" evidence="12"/>
<dbReference type="PROSITE" id="PS01087">
    <property type="entry name" value="RADICAL_ACTIVATING"/>
    <property type="match status" value="1"/>
</dbReference>
<keyword evidence="5" id="KW-0004">4Fe-4S</keyword>
<comment type="catalytic activity">
    <reaction evidence="11">
        <text>glycyl-[protein] + reduced [flavodoxin] + S-adenosyl-L-methionine = glycin-2-yl radical-[protein] + semiquinone [flavodoxin] + 5'-deoxyadenosine + L-methionine + H(+)</text>
        <dbReference type="Rhea" id="RHEA:61976"/>
        <dbReference type="Rhea" id="RHEA-COMP:10622"/>
        <dbReference type="Rhea" id="RHEA-COMP:14480"/>
        <dbReference type="Rhea" id="RHEA-COMP:15993"/>
        <dbReference type="Rhea" id="RHEA-COMP:15994"/>
        <dbReference type="ChEBI" id="CHEBI:15378"/>
        <dbReference type="ChEBI" id="CHEBI:17319"/>
        <dbReference type="ChEBI" id="CHEBI:29947"/>
        <dbReference type="ChEBI" id="CHEBI:32722"/>
        <dbReference type="ChEBI" id="CHEBI:57618"/>
        <dbReference type="ChEBI" id="CHEBI:57844"/>
        <dbReference type="ChEBI" id="CHEBI:59789"/>
        <dbReference type="ChEBI" id="CHEBI:140311"/>
    </reaction>
</comment>
<dbReference type="PIRSF" id="PIRSF000368">
    <property type="entry name" value="NrdG"/>
    <property type="match status" value="1"/>
</dbReference>
<dbReference type="AlphaFoldDB" id="A0A7T8B9U9"/>
<evidence type="ECO:0000256" key="5">
    <source>
        <dbReference type="ARBA" id="ARBA00022485"/>
    </source>
</evidence>
<keyword evidence="6" id="KW-0949">S-adenosyl-L-methionine</keyword>
<dbReference type="SUPFAM" id="SSF102114">
    <property type="entry name" value="Radical SAM enzymes"/>
    <property type="match status" value="1"/>
</dbReference>
<keyword evidence="9" id="KW-0408">Iron</keyword>
<dbReference type="CDD" id="cd01335">
    <property type="entry name" value="Radical_SAM"/>
    <property type="match status" value="1"/>
</dbReference>
<evidence type="ECO:0000256" key="4">
    <source>
        <dbReference type="ARBA" id="ARBA00014281"/>
    </source>
</evidence>
<evidence type="ECO:0000256" key="10">
    <source>
        <dbReference type="ARBA" id="ARBA00023014"/>
    </source>
</evidence>
<dbReference type="GO" id="GO:0043365">
    <property type="term" value="F:[formate-C-acetyltransferase]-activating enzyme activity"/>
    <property type="evidence" value="ECO:0007669"/>
    <property type="project" value="InterPro"/>
</dbReference>
<evidence type="ECO:0000256" key="2">
    <source>
        <dbReference type="ARBA" id="ARBA00003852"/>
    </source>
</evidence>
<keyword evidence="7" id="KW-0479">Metal-binding</keyword>
<dbReference type="InterPro" id="IPR001989">
    <property type="entry name" value="Radical_activat_CS"/>
</dbReference>
<keyword evidence="14" id="KW-1185">Reference proteome</keyword>
<dbReference type="Proteomes" id="UP000595917">
    <property type="component" value="Chromosome"/>
</dbReference>
<comment type="similarity">
    <text evidence="3 12">Belongs to the organic radical-activating enzymes family.</text>
</comment>
<dbReference type="SFLD" id="SFLDS00029">
    <property type="entry name" value="Radical_SAM"/>
    <property type="match status" value="1"/>
</dbReference>
<evidence type="ECO:0000256" key="8">
    <source>
        <dbReference type="ARBA" id="ARBA00023002"/>
    </source>
</evidence>
<accession>A0A7T8B9U9</accession>
<reference evidence="13" key="1">
    <citation type="submission" date="2021-01" db="EMBL/GenBank/DDBJ databases">
        <title>Description of Breznakiella homolactica.</title>
        <authorList>
            <person name="Song Y."/>
            <person name="Brune A."/>
        </authorList>
    </citation>
    <scope>NUCLEOTIDE SEQUENCE</scope>
    <source>
        <strain evidence="13">RmG30</strain>
    </source>
</reference>
<evidence type="ECO:0000313" key="13">
    <source>
        <dbReference type="EMBL" id="QQO08691.1"/>
    </source>
</evidence>
<evidence type="ECO:0000256" key="6">
    <source>
        <dbReference type="ARBA" id="ARBA00022691"/>
    </source>
</evidence>
<dbReference type="InterPro" id="IPR034457">
    <property type="entry name" value="Organic_radical-activating"/>
</dbReference>
<evidence type="ECO:0000256" key="7">
    <source>
        <dbReference type="ARBA" id="ARBA00022723"/>
    </source>
</evidence>
<evidence type="ECO:0000256" key="12">
    <source>
        <dbReference type="PIRNR" id="PIRNR000368"/>
    </source>
</evidence>
<name>A0A7T8B9U9_9SPIR</name>
<keyword evidence="8 12" id="KW-0560">Oxidoreductase</keyword>
<evidence type="ECO:0000256" key="9">
    <source>
        <dbReference type="ARBA" id="ARBA00023004"/>
    </source>
</evidence>
<evidence type="ECO:0000313" key="14">
    <source>
        <dbReference type="Proteomes" id="UP000595917"/>
    </source>
</evidence>
<dbReference type="PANTHER" id="PTHR30352">
    <property type="entry name" value="PYRUVATE FORMATE-LYASE-ACTIVATING ENZYME"/>
    <property type="match status" value="1"/>
</dbReference>
<evidence type="ECO:0000256" key="3">
    <source>
        <dbReference type="ARBA" id="ARBA00009777"/>
    </source>
</evidence>
<organism evidence="13 14">
    <name type="scientific">Breznakiella homolactica</name>
    <dbReference type="NCBI Taxonomy" id="2798577"/>
    <lineage>
        <taxon>Bacteria</taxon>
        <taxon>Pseudomonadati</taxon>
        <taxon>Spirochaetota</taxon>
        <taxon>Spirochaetia</taxon>
        <taxon>Spirochaetales</taxon>
        <taxon>Breznakiellaceae</taxon>
        <taxon>Breznakiella</taxon>
    </lineage>
</organism>
<dbReference type="Pfam" id="PF13353">
    <property type="entry name" value="Fer4_12"/>
    <property type="match status" value="1"/>
</dbReference>
<sequence length="181" mass="19031">MTAPNHPRAADPAAGKDILIIGGREPESIVDGPGFRYTVFVQGCALACPGCHNPQLQAFTGGTPVSVKEILAEIGANPLLSGLTLSGGEPFTQAGPCAALARGVREMGLTVVTYTGLTWEKIIVSGREDWAGLAAATDILVDGPFIRELRNIDLRFRGSSNQRLIDVRQSMASGVAVTFPE</sequence>
<evidence type="ECO:0000256" key="11">
    <source>
        <dbReference type="ARBA" id="ARBA00047365"/>
    </source>
</evidence>
<proteinExistence type="inferred from homology"/>
<comment type="cofactor">
    <cofactor evidence="1">
        <name>[4Fe-4S] cluster</name>
        <dbReference type="ChEBI" id="CHEBI:49883"/>
    </cofactor>
</comment>
<evidence type="ECO:0000256" key="1">
    <source>
        <dbReference type="ARBA" id="ARBA00001966"/>
    </source>
</evidence>
<dbReference type="RefSeq" id="WP_215625997.1">
    <property type="nucleotide sequence ID" value="NZ_CP067089.2"/>
</dbReference>
<dbReference type="GO" id="GO:0004748">
    <property type="term" value="F:ribonucleoside-diphosphate reductase activity, thioredoxin disulfide as acceptor"/>
    <property type="evidence" value="ECO:0007669"/>
    <property type="project" value="TreeGrafter"/>
</dbReference>
<dbReference type="GO" id="GO:0046872">
    <property type="term" value="F:metal ion binding"/>
    <property type="evidence" value="ECO:0007669"/>
    <property type="project" value="UniProtKB-KW"/>
</dbReference>
<dbReference type="GO" id="GO:0051539">
    <property type="term" value="F:4 iron, 4 sulfur cluster binding"/>
    <property type="evidence" value="ECO:0007669"/>
    <property type="project" value="UniProtKB-KW"/>
</dbReference>
<keyword evidence="10" id="KW-0411">Iron-sulfur</keyword>
<dbReference type="InterPro" id="IPR058240">
    <property type="entry name" value="rSAM_sf"/>
</dbReference>
<gene>
    <name evidence="13" type="ORF">JFL75_17440</name>
</gene>
<dbReference type="SFLD" id="SFLDG01066">
    <property type="entry name" value="organic_radical-activating_enz"/>
    <property type="match status" value="1"/>
</dbReference>
<dbReference type="SFLD" id="SFLDF00299">
    <property type="entry name" value="anaerobic_ribonucleoside-triph"/>
    <property type="match status" value="1"/>
</dbReference>
<dbReference type="InterPro" id="IPR007197">
    <property type="entry name" value="rSAM"/>
</dbReference>
<protein>
    <recommendedName>
        <fullName evidence="4 12">Anaerobic ribonucleoside-triphosphate reductase-activating protein</fullName>
        <ecNumber evidence="12">1.97.1.-</ecNumber>
    </recommendedName>
</protein>
<dbReference type="KEGG" id="bhc:JFL75_17440"/>
<dbReference type="InterPro" id="IPR013785">
    <property type="entry name" value="Aldolase_TIM"/>
</dbReference>
<dbReference type="SFLD" id="SFLDG01063">
    <property type="entry name" value="activating_enzymes__group_1"/>
    <property type="match status" value="1"/>
</dbReference>
<comment type="function">
    <text evidence="2 12">Activation of anaerobic ribonucleoside-triphosphate reductase under anaerobic conditions by generation of an organic free radical, using S-adenosylmethionine and reduced flavodoxin as cosubstrates to produce 5'-deoxy-adenosine.</text>
</comment>
<dbReference type="Gene3D" id="3.20.20.70">
    <property type="entry name" value="Aldolase class I"/>
    <property type="match status" value="1"/>
</dbReference>
<dbReference type="EMBL" id="CP067089">
    <property type="protein sequence ID" value="QQO08691.1"/>
    <property type="molecule type" value="Genomic_DNA"/>
</dbReference>